<feature type="transmembrane region" description="Helical" evidence="1">
    <location>
        <begin position="22"/>
        <end position="46"/>
    </location>
</feature>
<sequence length="181" mass="20747">MFHIETKNNKTFIELKVKPANIFFKVVLLSVASFPIIMILGALILSDKIESPFGFFIAFVVFGLLSLFLFRLFLWNTYGREIYTISNTEYTSVNDYGWFKDNPKSITSITTLEVVFIDRERPNTLTDFTEDNLNNTNKKNEYAITFLVNGEVYPSVVKQTPQSLKEFSKVVPSLTKGVITE</sequence>
<reference evidence="2 3" key="1">
    <citation type="submission" date="2024-06" db="EMBL/GenBank/DDBJ databases">
        <authorList>
            <person name="Kaempfer P."/>
            <person name="Viver T."/>
        </authorList>
    </citation>
    <scope>NUCLEOTIDE SEQUENCE [LARGE SCALE GENOMIC DNA]</scope>
    <source>
        <strain evidence="2 3">ST-75</strain>
    </source>
</reference>
<protein>
    <recommendedName>
        <fullName evidence="4">YcxB-like protein</fullName>
    </recommendedName>
</protein>
<comment type="caution">
    <text evidence="2">The sequence shown here is derived from an EMBL/GenBank/DDBJ whole genome shotgun (WGS) entry which is preliminary data.</text>
</comment>
<keyword evidence="1" id="KW-0812">Transmembrane</keyword>
<keyword evidence="1" id="KW-1133">Transmembrane helix</keyword>
<dbReference type="RefSeq" id="WP_408075519.1">
    <property type="nucleotide sequence ID" value="NZ_JBELQB010000010.1"/>
</dbReference>
<keyword evidence="3" id="KW-1185">Reference proteome</keyword>
<feature type="transmembrane region" description="Helical" evidence="1">
    <location>
        <begin position="52"/>
        <end position="74"/>
    </location>
</feature>
<evidence type="ECO:0000256" key="1">
    <source>
        <dbReference type="SAM" id="Phobius"/>
    </source>
</evidence>
<proteinExistence type="predicted"/>
<gene>
    <name evidence="2" type="ORF">ABS768_13715</name>
</gene>
<keyword evidence="1" id="KW-0472">Membrane</keyword>
<dbReference type="Proteomes" id="UP001629059">
    <property type="component" value="Unassembled WGS sequence"/>
</dbReference>
<name>A0ABW8YEA0_9FLAO</name>
<accession>A0ABW8YEA0</accession>
<dbReference type="EMBL" id="JBELQB010000010">
    <property type="protein sequence ID" value="MFL9838566.1"/>
    <property type="molecule type" value="Genomic_DNA"/>
</dbReference>
<evidence type="ECO:0000313" key="3">
    <source>
        <dbReference type="Proteomes" id="UP001629059"/>
    </source>
</evidence>
<evidence type="ECO:0008006" key="4">
    <source>
        <dbReference type="Google" id="ProtNLM"/>
    </source>
</evidence>
<evidence type="ECO:0000313" key="2">
    <source>
        <dbReference type="EMBL" id="MFL9838566.1"/>
    </source>
</evidence>
<organism evidence="2 3">
    <name type="scientific">Flavobacterium rhizophilum</name>
    <dbReference type="NCBI Taxonomy" id="3163296"/>
    <lineage>
        <taxon>Bacteria</taxon>
        <taxon>Pseudomonadati</taxon>
        <taxon>Bacteroidota</taxon>
        <taxon>Flavobacteriia</taxon>
        <taxon>Flavobacteriales</taxon>
        <taxon>Flavobacteriaceae</taxon>
        <taxon>Flavobacterium</taxon>
    </lineage>
</organism>